<comment type="subcellular location">
    <subcellularLocation>
        <location evidence="1">Nucleus</location>
    </subcellularLocation>
</comment>
<evidence type="ECO:0000256" key="2">
    <source>
        <dbReference type="ARBA" id="ARBA00007864"/>
    </source>
</evidence>
<keyword evidence="4" id="KW-0805">Transcription regulation</keyword>
<keyword evidence="6" id="KW-0804">Transcription</keyword>
<evidence type="ECO:0000256" key="3">
    <source>
        <dbReference type="ARBA" id="ARBA00019693"/>
    </source>
</evidence>
<dbReference type="Pfam" id="PF11277">
    <property type="entry name" value="Med24_N"/>
    <property type="match status" value="1"/>
</dbReference>
<evidence type="ECO:0000256" key="7">
    <source>
        <dbReference type="ARBA" id="ARBA00023242"/>
    </source>
</evidence>
<name>Q2KHX0_BOVIN</name>
<evidence type="ECO:0000313" key="9">
    <source>
        <dbReference type="EMBL" id="AAI12854.1"/>
    </source>
</evidence>
<evidence type="ECO:0000256" key="6">
    <source>
        <dbReference type="ARBA" id="ARBA00023163"/>
    </source>
</evidence>
<reference evidence="9" key="1">
    <citation type="submission" date="2006-01" db="EMBL/GenBank/DDBJ databases">
        <authorList>
            <person name="Moore S."/>
            <person name="Alexander L."/>
            <person name="Brownstein M."/>
            <person name="Guan L."/>
            <person name="Lobo S."/>
            <person name="Meng Y."/>
            <person name="Tanaguchi M."/>
            <person name="Wang Z."/>
            <person name="Yu J."/>
            <person name="Prange C."/>
            <person name="Schreiber K."/>
            <person name="Shenmen C."/>
            <person name="Wagner L."/>
            <person name="Bala M."/>
            <person name="Barbazuk S."/>
            <person name="Barber S."/>
            <person name="Babakaiff R."/>
            <person name="Beland J."/>
            <person name="Chun E."/>
            <person name="Del Rio L."/>
            <person name="Gibson S."/>
            <person name="Hanson R."/>
            <person name="Kirkpatrick R."/>
            <person name="Liu J."/>
            <person name="Matsuo C."/>
            <person name="Mayo M."/>
            <person name="Santos R.R."/>
            <person name="Stott J."/>
            <person name="Tsai M."/>
            <person name="Wong D."/>
            <person name="Siddiqui A."/>
            <person name="Holt R."/>
            <person name="Jones S.J."/>
            <person name="Marra M.A."/>
        </authorList>
    </citation>
    <scope>NUCLEOTIDE SEQUENCE</scope>
    <source>
        <strain evidence="9">Hereford</strain>
        <tissue evidence="9">Hypothalamus</tissue>
    </source>
</reference>
<keyword evidence="5" id="KW-0010">Activator</keyword>
<gene>
    <name evidence="9" type="primary">MED24</name>
</gene>
<accession>Q2KHX0</accession>
<evidence type="ECO:0000256" key="5">
    <source>
        <dbReference type="ARBA" id="ARBA00023159"/>
    </source>
</evidence>
<evidence type="ECO:0000256" key="4">
    <source>
        <dbReference type="ARBA" id="ARBA00023015"/>
    </source>
</evidence>
<dbReference type="EMBL" id="BC112853">
    <property type="protein sequence ID" value="AAI12854.1"/>
    <property type="molecule type" value="mRNA"/>
</dbReference>
<evidence type="ECO:0000256" key="8">
    <source>
        <dbReference type="ARBA" id="ARBA00031960"/>
    </source>
</evidence>
<dbReference type="PANTHER" id="PTHR12898:SF1">
    <property type="entry name" value="MEDIATOR OF RNA POLYMERASE II TRANSCRIPTION SUBUNIT 24"/>
    <property type="match status" value="1"/>
</dbReference>
<protein>
    <recommendedName>
        <fullName evidence="3">Mediator of RNA polymerase II transcription subunit 24</fullName>
    </recommendedName>
    <alternativeName>
        <fullName evidence="8">Mediator complex subunit 24</fullName>
    </alternativeName>
</protein>
<organism evidence="9">
    <name type="scientific">Bos taurus</name>
    <name type="common">Bovine</name>
    <dbReference type="NCBI Taxonomy" id="9913"/>
    <lineage>
        <taxon>Eukaryota</taxon>
        <taxon>Metazoa</taxon>
        <taxon>Chordata</taxon>
        <taxon>Craniata</taxon>
        <taxon>Vertebrata</taxon>
        <taxon>Euteleostomi</taxon>
        <taxon>Mammalia</taxon>
        <taxon>Eutheria</taxon>
        <taxon>Laurasiatheria</taxon>
        <taxon>Artiodactyla</taxon>
        <taxon>Ruminantia</taxon>
        <taxon>Pecora</taxon>
        <taxon>Bovidae</taxon>
        <taxon>Bovinae</taxon>
        <taxon>Bos</taxon>
    </lineage>
</organism>
<comment type="similarity">
    <text evidence="2">Belongs to the Mediator complex subunit 24 family.</text>
</comment>
<dbReference type="GO" id="GO:0016592">
    <property type="term" value="C:mediator complex"/>
    <property type="evidence" value="ECO:0007669"/>
    <property type="project" value="InterPro"/>
</dbReference>
<dbReference type="PANTHER" id="PTHR12898">
    <property type="entry name" value="MEDIATOR OF RNA POLYMERASE II TRANSCRIPTION SUBUNIT 24"/>
    <property type="match status" value="1"/>
</dbReference>
<sequence length="330" mass="36980">MKVVNLKQAILQAWKERWSDYQWAVNMKKFFPKGATWDILNLAEALLEQAMIGPSPNPLILSYLKYAISSQMVSYSSVLTAISKFDDFSRDLCVQALLDIMDMFCDRLSCHGKAEECIGLCRALLSALHWLLRCTAASAERLREGLEAGTPAAGEKQLAMCLQRLEKTLSSTKNRALLHIAKLEEASSWTAIEHCLLKLGEILANLSNHQLRSQAEQCGTLIRSIPTMLSVHSEQLHKTGFPTVHAVVLLEGTMNLTGETQPLVEQLMMVKRMQHIPTPLFILEIWKACFVGLIESPEGTGELKWTAFTFLKIPQVLVKLKKYSHGDKVS</sequence>
<dbReference type="AlphaFoldDB" id="Q2KHX0"/>
<proteinExistence type="evidence at transcript level"/>
<dbReference type="InterPro" id="IPR021429">
    <property type="entry name" value="Mediator_Med24"/>
</dbReference>
<evidence type="ECO:0000256" key="1">
    <source>
        <dbReference type="ARBA" id="ARBA00004123"/>
    </source>
</evidence>
<keyword evidence="7" id="KW-0539">Nucleus</keyword>